<comment type="caution">
    <text evidence="1">The sequence shown here is derived from an EMBL/GenBank/DDBJ whole genome shotgun (WGS) entry which is preliminary data.</text>
</comment>
<name>A0A2I0J5S6_PUNGR</name>
<keyword evidence="2" id="KW-1185">Reference proteome</keyword>
<dbReference type="EMBL" id="PGOL01002004">
    <property type="protein sequence ID" value="PKI51574.1"/>
    <property type="molecule type" value="Genomic_DNA"/>
</dbReference>
<gene>
    <name evidence="1" type="ORF">CRG98_028036</name>
</gene>
<proteinExistence type="predicted"/>
<dbReference type="AlphaFoldDB" id="A0A2I0J5S6"/>
<evidence type="ECO:0000313" key="2">
    <source>
        <dbReference type="Proteomes" id="UP000233551"/>
    </source>
</evidence>
<evidence type="ECO:0000313" key="1">
    <source>
        <dbReference type="EMBL" id="PKI51574.1"/>
    </source>
</evidence>
<organism evidence="1 2">
    <name type="scientific">Punica granatum</name>
    <name type="common">Pomegranate</name>
    <dbReference type="NCBI Taxonomy" id="22663"/>
    <lineage>
        <taxon>Eukaryota</taxon>
        <taxon>Viridiplantae</taxon>
        <taxon>Streptophyta</taxon>
        <taxon>Embryophyta</taxon>
        <taxon>Tracheophyta</taxon>
        <taxon>Spermatophyta</taxon>
        <taxon>Magnoliopsida</taxon>
        <taxon>eudicotyledons</taxon>
        <taxon>Gunneridae</taxon>
        <taxon>Pentapetalae</taxon>
        <taxon>rosids</taxon>
        <taxon>malvids</taxon>
        <taxon>Myrtales</taxon>
        <taxon>Lythraceae</taxon>
        <taxon>Punica</taxon>
    </lineage>
</organism>
<protein>
    <submittedName>
        <fullName evidence="1">Uncharacterized protein</fullName>
    </submittedName>
</protein>
<accession>A0A2I0J5S6</accession>
<sequence length="131" mass="14913">MDLRHLLGDRVKHQATWFVWHLVWTTFCTVTDGDLLLLSSFEHSWFGRCGASLDDFRCLENMACRVMGGILWDLPDQGYVDSTPFRGESRAWRVEESLLASENAEPLLGVAPRRSVAVLSWSSRHCPLTFA</sequence>
<reference evidence="1 2" key="1">
    <citation type="submission" date="2017-11" db="EMBL/GenBank/DDBJ databases">
        <title>De-novo sequencing of pomegranate (Punica granatum L.) genome.</title>
        <authorList>
            <person name="Akparov Z."/>
            <person name="Amiraslanov A."/>
            <person name="Hajiyeva S."/>
            <person name="Abbasov M."/>
            <person name="Kaur K."/>
            <person name="Hamwieh A."/>
            <person name="Solovyev V."/>
            <person name="Salamov A."/>
            <person name="Braich B."/>
            <person name="Kosarev P."/>
            <person name="Mahmoud A."/>
            <person name="Hajiyev E."/>
            <person name="Babayeva S."/>
            <person name="Izzatullayeva V."/>
            <person name="Mammadov A."/>
            <person name="Mammadov A."/>
            <person name="Sharifova S."/>
            <person name="Ojaghi J."/>
            <person name="Eynullazada K."/>
            <person name="Bayramov B."/>
            <person name="Abdulazimova A."/>
            <person name="Shahmuradov I."/>
        </authorList>
    </citation>
    <scope>NUCLEOTIDE SEQUENCE [LARGE SCALE GENOMIC DNA]</scope>
    <source>
        <strain evidence="2">cv. AG2017</strain>
        <tissue evidence="1">Leaf</tissue>
    </source>
</reference>
<dbReference type="Proteomes" id="UP000233551">
    <property type="component" value="Unassembled WGS sequence"/>
</dbReference>